<name>X0VWS0_9ZZZZ</name>
<sequence>MRELANTNDRRSLWGTPNELDNIFEGFFGPRRAVQSIDSGTFVPAVDVSETDNEYRVKAEMPGVKKEDLNVNVQDGVLTINAETKYEDEEKKDGRVIRQERRYGKYSRAMRLGKDVDASGVKAEYKDGVLELTLPKLEEVKPKKIAISVN</sequence>
<dbReference type="Pfam" id="PF00011">
    <property type="entry name" value="HSP20"/>
    <property type="match status" value="1"/>
</dbReference>
<protein>
    <recommendedName>
        <fullName evidence="1">SHSP domain-containing protein</fullName>
    </recommendedName>
</protein>
<evidence type="ECO:0000313" key="2">
    <source>
        <dbReference type="EMBL" id="GAG16888.1"/>
    </source>
</evidence>
<dbReference type="SUPFAM" id="SSF49764">
    <property type="entry name" value="HSP20-like chaperones"/>
    <property type="match status" value="1"/>
</dbReference>
<reference evidence="2" key="1">
    <citation type="journal article" date="2014" name="Front. Microbiol.">
        <title>High frequency of phylogenetically diverse reductive dehalogenase-homologous genes in deep subseafloor sedimentary metagenomes.</title>
        <authorList>
            <person name="Kawai M."/>
            <person name="Futagami T."/>
            <person name="Toyoda A."/>
            <person name="Takaki Y."/>
            <person name="Nishi S."/>
            <person name="Hori S."/>
            <person name="Arai W."/>
            <person name="Tsubouchi T."/>
            <person name="Morono Y."/>
            <person name="Uchiyama I."/>
            <person name="Ito T."/>
            <person name="Fujiyama A."/>
            <person name="Inagaki F."/>
            <person name="Takami H."/>
        </authorList>
    </citation>
    <scope>NUCLEOTIDE SEQUENCE</scope>
    <source>
        <strain evidence="2">Expedition CK06-06</strain>
    </source>
</reference>
<dbReference type="Gene3D" id="2.60.40.790">
    <property type="match status" value="1"/>
</dbReference>
<dbReference type="PANTHER" id="PTHR11527">
    <property type="entry name" value="HEAT-SHOCK PROTEIN 20 FAMILY MEMBER"/>
    <property type="match status" value="1"/>
</dbReference>
<gene>
    <name evidence="2" type="ORF">S01H1_58101</name>
</gene>
<proteinExistence type="predicted"/>
<dbReference type="AlphaFoldDB" id="X0VWS0"/>
<dbReference type="CDD" id="cd06471">
    <property type="entry name" value="ACD_LpsHSP_like"/>
    <property type="match status" value="1"/>
</dbReference>
<dbReference type="InterPro" id="IPR031107">
    <property type="entry name" value="Small_HSP"/>
</dbReference>
<organism evidence="2">
    <name type="scientific">marine sediment metagenome</name>
    <dbReference type="NCBI Taxonomy" id="412755"/>
    <lineage>
        <taxon>unclassified sequences</taxon>
        <taxon>metagenomes</taxon>
        <taxon>ecological metagenomes</taxon>
    </lineage>
</organism>
<dbReference type="InterPro" id="IPR008978">
    <property type="entry name" value="HSP20-like_chaperone"/>
</dbReference>
<dbReference type="PROSITE" id="PS01031">
    <property type="entry name" value="SHSP"/>
    <property type="match status" value="1"/>
</dbReference>
<feature type="domain" description="SHSP" evidence="1">
    <location>
        <begin position="37"/>
        <end position="150"/>
    </location>
</feature>
<accession>X0VWS0</accession>
<dbReference type="EMBL" id="BARS01037931">
    <property type="protein sequence ID" value="GAG16888.1"/>
    <property type="molecule type" value="Genomic_DNA"/>
</dbReference>
<evidence type="ECO:0000259" key="1">
    <source>
        <dbReference type="PROSITE" id="PS01031"/>
    </source>
</evidence>
<dbReference type="InterPro" id="IPR002068">
    <property type="entry name" value="A-crystallin/Hsp20_dom"/>
</dbReference>
<comment type="caution">
    <text evidence="2">The sequence shown here is derived from an EMBL/GenBank/DDBJ whole genome shotgun (WGS) entry which is preliminary data.</text>
</comment>